<dbReference type="EMBL" id="GEDC01017994">
    <property type="protein sequence ID" value="JAS19304.1"/>
    <property type="molecule type" value="Transcribed_RNA"/>
</dbReference>
<accession>A0A1B6CJS6</accession>
<proteinExistence type="predicted"/>
<reference evidence="1" key="1">
    <citation type="submission" date="2015-12" db="EMBL/GenBank/DDBJ databases">
        <title>De novo transcriptome assembly of four potential Pierce s Disease insect vectors from Arizona vineyards.</title>
        <authorList>
            <person name="Tassone E.E."/>
        </authorList>
    </citation>
    <scope>NUCLEOTIDE SEQUENCE</scope>
</reference>
<sequence length="331" mass="37722">MTTINTLTLQEAVGQKPLRLACKSKIPGFDYKTSCAIGHTYLMPAEIIYKKEKFKTLKFQHEVNQTVQNDTFKSVFSKDLEWKYNYDGITNKANYVPGSSLKFMKPCAEKLKAKPPNPHCVALSEYNRQFSNYDPSAAKGKTVDLQHNYCCKIVALEKDTRMGSYPEGEGAINYLDPYNSMTHTLHHNILKREADFYKSQPIDVTPILSSRIQPVYDKCVMKVPFLNKLVHRPKNFVPHSGLKSETSSSFRLPLDEFVTYNHGIQFPVALHKASKAEILSVPSMYHTEYSHLNNFWPINAVVKQSNNVGIILCEPVPEKEIECVQDCFVTK</sequence>
<gene>
    <name evidence="2" type="ORF">g.16192</name>
    <name evidence="1" type="ORF">g.16193</name>
</gene>
<protein>
    <submittedName>
        <fullName evidence="1">Uncharacterized protein</fullName>
    </submittedName>
</protein>
<dbReference type="AlphaFoldDB" id="A0A1B6CJS6"/>
<evidence type="ECO:0000313" key="1">
    <source>
        <dbReference type="EMBL" id="JAS13585.1"/>
    </source>
</evidence>
<evidence type="ECO:0000313" key="2">
    <source>
        <dbReference type="EMBL" id="JAS19304.1"/>
    </source>
</evidence>
<name>A0A1B6CJS6_9HEMI</name>
<dbReference type="EMBL" id="GEDC01023713">
    <property type="protein sequence ID" value="JAS13585.1"/>
    <property type="molecule type" value="Transcribed_RNA"/>
</dbReference>
<organism evidence="1">
    <name type="scientific">Clastoptera arizonana</name>
    <name type="common">Arizona spittle bug</name>
    <dbReference type="NCBI Taxonomy" id="38151"/>
    <lineage>
        <taxon>Eukaryota</taxon>
        <taxon>Metazoa</taxon>
        <taxon>Ecdysozoa</taxon>
        <taxon>Arthropoda</taxon>
        <taxon>Hexapoda</taxon>
        <taxon>Insecta</taxon>
        <taxon>Pterygota</taxon>
        <taxon>Neoptera</taxon>
        <taxon>Paraneoptera</taxon>
        <taxon>Hemiptera</taxon>
        <taxon>Auchenorrhyncha</taxon>
        <taxon>Cercopoidea</taxon>
        <taxon>Clastopteridae</taxon>
        <taxon>Clastoptera</taxon>
    </lineage>
</organism>